<dbReference type="InterPro" id="IPR019639">
    <property type="entry name" value="DUF2505"/>
</dbReference>
<evidence type="ECO:0000313" key="1">
    <source>
        <dbReference type="EMBL" id="KGH43243.1"/>
    </source>
</evidence>
<sequence>MPIDSASSYPATPDAVLALLTDEQFLRDRAAALGAQVQEVTVADTSTTARLAAPTAGIPPVFARFVGSSVSVVERSAWSPDGAGGHRSELDVQAEVFGRVVQVTGERRLLPDPAGTRSTVTGDATVDAPLIGRQAEGAVRELVAVVLRKEDELLRRRLG</sequence>
<protein>
    <recommendedName>
        <fullName evidence="3">DUF2505 domain-containing protein</fullName>
    </recommendedName>
</protein>
<dbReference type="EMBL" id="JPMX01000139">
    <property type="protein sequence ID" value="KGH43243.1"/>
    <property type="molecule type" value="Genomic_DNA"/>
</dbReference>
<dbReference type="Proteomes" id="UP000029713">
    <property type="component" value="Unassembled WGS sequence"/>
</dbReference>
<proteinExistence type="predicted"/>
<gene>
    <name evidence="1" type="ORF">IN07_24235</name>
</gene>
<dbReference type="Pfam" id="PF10698">
    <property type="entry name" value="DUF2505"/>
    <property type="match status" value="1"/>
</dbReference>
<comment type="caution">
    <text evidence="1">The sequence shown here is derived from an EMBL/GenBank/DDBJ whole genome shotgun (WGS) entry which is preliminary data.</text>
</comment>
<evidence type="ECO:0008006" key="3">
    <source>
        <dbReference type="Google" id="ProtNLM"/>
    </source>
</evidence>
<organism evidence="1 2">
    <name type="scientific">Modestobacter caceresii</name>
    <dbReference type="NCBI Taxonomy" id="1522368"/>
    <lineage>
        <taxon>Bacteria</taxon>
        <taxon>Bacillati</taxon>
        <taxon>Actinomycetota</taxon>
        <taxon>Actinomycetes</taxon>
        <taxon>Geodermatophilales</taxon>
        <taxon>Geodermatophilaceae</taxon>
        <taxon>Modestobacter</taxon>
    </lineage>
</organism>
<keyword evidence="2" id="KW-1185">Reference proteome</keyword>
<dbReference type="RefSeq" id="WP_036341484.1">
    <property type="nucleotide sequence ID" value="NZ_JPMX01000139.1"/>
</dbReference>
<dbReference type="STRING" id="1522368.IN07_24235"/>
<name>A0A098Y1I8_9ACTN</name>
<reference evidence="1 2" key="1">
    <citation type="submission" date="2014-07" db="EMBL/GenBank/DDBJ databases">
        <title>Biosystematic studies on Modestobacter strains isolated from extreme hyper-arid desert soil and from historic building.</title>
        <authorList>
            <person name="Bukarasam K."/>
            <person name="Bull A."/>
            <person name="Girard G."/>
            <person name="van Wezel G."/>
            <person name="Goodfellow M."/>
        </authorList>
    </citation>
    <scope>NUCLEOTIDE SEQUENCE [LARGE SCALE GENOMIC DNA]</scope>
    <source>
        <strain evidence="1 2">KNN45-2b</strain>
    </source>
</reference>
<dbReference type="AlphaFoldDB" id="A0A098Y1I8"/>
<evidence type="ECO:0000313" key="2">
    <source>
        <dbReference type="Proteomes" id="UP000029713"/>
    </source>
</evidence>
<dbReference type="SUPFAM" id="SSF55961">
    <property type="entry name" value="Bet v1-like"/>
    <property type="match status" value="1"/>
</dbReference>
<accession>A0A098Y1I8</accession>